<evidence type="ECO:0000256" key="4">
    <source>
        <dbReference type="ARBA" id="ARBA00023136"/>
    </source>
</evidence>
<dbReference type="PANTHER" id="PTHR12265:SF30">
    <property type="entry name" value="TRANSMEMBRANE PROTEIN 53"/>
    <property type="match status" value="1"/>
</dbReference>
<evidence type="ECO:0000256" key="5">
    <source>
        <dbReference type="ARBA" id="ARBA00023242"/>
    </source>
</evidence>
<dbReference type="EMBL" id="JARIHO010000010">
    <property type="protein sequence ID" value="KAJ7354676.1"/>
    <property type="molecule type" value="Genomic_DNA"/>
</dbReference>
<evidence type="ECO:0000256" key="3">
    <source>
        <dbReference type="ARBA" id="ARBA00022989"/>
    </source>
</evidence>
<dbReference type="GO" id="GO:0031965">
    <property type="term" value="C:nuclear membrane"/>
    <property type="evidence" value="ECO:0007669"/>
    <property type="project" value="UniProtKB-SubCell"/>
</dbReference>
<organism evidence="7 8">
    <name type="scientific">Mycena albidolilacea</name>
    <dbReference type="NCBI Taxonomy" id="1033008"/>
    <lineage>
        <taxon>Eukaryota</taxon>
        <taxon>Fungi</taxon>
        <taxon>Dikarya</taxon>
        <taxon>Basidiomycota</taxon>
        <taxon>Agaricomycotina</taxon>
        <taxon>Agaricomycetes</taxon>
        <taxon>Agaricomycetidae</taxon>
        <taxon>Agaricales</taxon>
        <taxon>Marasmiineae</taxon>
        <taxon>Mycenaceae</taxon>
        <taxon>Mycena</taxon>
    </lineage>
</organism>
<keyword evidence="3" id="KW-1133">Transmembrane helix</keyword>
<reference evidence="7" key="1">
    <citation type="submission" date="2023-03" db="EMBL/GenBank/DDBJ databases">
        <title>Massive genome expansion in bonnet fungi (Mycena s.s.) driven by repeated elements and novel gene families across ecological guilds.</title>
        <authorList>
            <consortium name="Lawrence Berkeley National Laboratory"/>
            <person name="Harder C.B."/>
            <person name="Miyauchi S."/>
            <person name="Viragh M."/>
            <person name="Kuo A."/>
            <person name="Thoen E."/>
            <person name="Andreopoulos B."/>
            <person name="Lu D."/>
            <person name="Skrede I."/>
            <person name="Drula E."/>
            <person name="Henrissat B."/>
            <person name="Morin E."/>
            <person name="Kohler A."/>
            <person name="Barry K."/>
            <person name="LaButti K."/>
            <person name="Morin E."/>
            <person name="Salamov A."/>
            <person name="Lipzen A."/>
            <person name="Mereny Z."/>
            <person name="Hegedus B."/>
            <person name="Baldrian P."/>
            <person name="Stursova M."/>
            <person name="Weitz H."/>
            <person name="Taylor A."/>
            <person name="Grigoriev I.V."/>
            <person name="Nagy L.G."/>
            <person name="Martin F."/>
            <person name="Kauserud H."/>
        </authorList>
    </citation>
    <scope>NUCLEOTIDE SEQUENCE</scope>
    <source>
        <strain evidence="7">CBHHK002</strain>
    </source>
</reference>
<evidence type="ECO:0000256" key="1">
    <source>
        <dbReference type="ARBA" id="ARBA00004126"/>
    </source>
</evidence>
<evidence type="ECO:0000256" key="2">
    <source>
        <dbReference type="ARBA" id="ARBA00022692"/>
    </source>
</evidence>
<dbReference type="Proteomes" id="UP001218218">
    <property type="component" value="Unassembled WGS sequence"/>
</dbReference>
<protein>
    <submittedName>
        <fullName evidence="7">Uncharacterized protein</fullName>
    </submittedName>
</protein>
<comment type="caution">
    <text evidence="7">The sequence shown here is derived from an EMBL/GenBank/DDBJ whole genome shotgun (WGS) entry which is preliminary data.</text>
</comment>
<keyword evidence="4" id="KW-0472">Membrane</keyword>
<evidence type="ECO:0000313" key="7">
    <source>
        <dbReference type="EMBL" id="KAJ7354676.1"/>
    </source>
</evidence>
<keyword evidence="8" id="KW-1185">Reference proteome</keyword>
<keyword evidence="2" id="KW-0812">Transmembrane</keyword>
<comment type="subcellular location">
    <subcellularLocation>
        <location evidence="6">Endomembrane system</location>
        <topology evidence="6">Single-pass membrane protein</topology>
    </subcellularLocation>
    <subcellularLocation>
        <location evidence="1">Nucleus membrane</location>
    </subcellularLocation>
</comment>
<dbReference type="Pfam" id="PF05705">
    <property type="entry name" value="DUF829"/>
    <property type="match status" value="1"/>
</dbReference>
<evidence type="ECO:0000313" key="8">
    <source>
        <dbReference type="Proteomes" id="UP001218218"/>
    </source>
</evidence>
<proteinExistence type="predicted"/>
<dbReference type="PANTHER" id="PTHR12265">
    <property type="entry name" value="TRANSMEMBRANE PROTEIN 53"/>
    <property type="match status" value="1"/>
</dbReference>
<name>A0AAD7EXP8_9AGAR</name>
<evidence type="ECO:0000256" key="6">
    <source>
        <dbReference type="ARBA" id="ARBA00037847"/>
    </source>
</evidence>
<dbReference type="InterPro" id="IPR008547">
    <property type="entry name" value="DUF829_TMEM53"/>
</dbReference>
<gene>
    <name evidence="7" type="ORF">DFH08DRAFT_1077332</name>
</gene>
<accession>A0AAD7EXP8</accession>
<dbReference type="AlphaFoldDB" id="A0AAD7EXP8"/>
<sequence>MSNSQAKAKWHKLGEDVHIAYGDRTRGSVKDPRVIILFGWADAPLRILEKKYAVKHRRHWPSADIVIIQSHLAFIWSSQEKRNNAVKPLADYLVSTVYRQRGSVPNGILLHVISNGGALQLITLSQVLKSMLPAEPSDINHGTAIRMATIFDSAPGIGEYSTLLAVLTTDVKSPLVKAVMTVPGSLVYLACRIRFSVIGEELPFTLLHKQLQMQGLLPLAEGYSPRVYIYSDADQTAPFTSVEGHLATLRANASFDVVAEKFDGSQHVQHERQDPERYWKAVQAVWERSLPTKAKL</sequence>
<keyword evidence="5" id="KW-0539">Nucleus</keyword>